<feature type="compositionally biased region" description="Low complexity" evidence="1">
    <location>
        <begin position="137"/>
        <end position="198"/>
    </location>
</feature>
<feature type="region of interest" description="Disordered" evidence="1">
    <location>
        <begin position="1335"/>
        <end position="1480"/>
    </location>
</feature>
<dbReference type="EMBL" id="DAKRPA010000052">
    <property type="protein sequence ID" value="DBA01217.1"/>
    <property type="molecule type" value="Genomic_DNA"/>
</dbReference>
<feature type="compositionally biased region" description="Low complexity" evidence="1">
    <location>
        <begin position="471"/>
        <end position="484"/>
    </location>
</feature>
<feature type="region of interest" description="Disordered" evidence="1">
    <location>
        <begin position="133"/>
        <end position="198"/>
    </location>
</feature>
<feature type="region of interest" description="Disordered" evidence="1">
    <location>
        <begin position="789"/>
        <end position="1036"/>
    </location>
</feature>
<feature type="compositionally biased region" description="Low complexity" evidence="1">
    <location>
        <begin position="494"/>
        <end position="519"/>
    </location>
</feature>
<name>A0AAV2Z690_9STRA</name>
<feature type="compositionally biased region" description="Low complexity" evidence="1">
    <location>
        <begin position="993"/>
        <end position="1013"/>
    </location>
</feature>
<sequence>MEPQIHDPRENAGSVASIDVSGAQHQHSHLYLLPRIHPQLRLVLRQQAIESGATMLRSFTTALLLSTGILVTVCADCPEGQTSVSVEGLEPTQFCAAEPVCVGSTDTGNCPGPQAGLRLGSFCGVVASGTHGCKPKTSNSDSTSTSSTTTSATTATDPAAGSDTAVASDSTSTGATGATPSTTTTSGDDNGNPSAPADAALAPDNCHAFYDQVTAAVPTDCVLPNGWSVHKNLLDLITCYEPAAADDAYVPICKANESEMSVEGVPGIFCVQGDPCGAGNAAGACPGEQDGLQFGAYCGIVRTRVPGCKPYRDASKIIPTNDNEVEPLDCSNNAGGSVAVSVMGAGTYCAQQPVCAGKVFGACPGPESGLDATARCVRVQRHHPMWRSSTLCLLISLVVAAARNSTCGAGHRSVSVVGVEGPLCAKKPVCVATAKSGHCPGPQKGLELGSYCGKLESGAFGCMPNTDASNSTSSSSAGSALRATPPAPAPTEAPVPATTASHSKASTPAAPSTAPATTTCKAGHRSVSVVGVEGPFCAKDPVCVATAKSGHCPDPQAGLEFGSYCGMLESGTYRCMPNEEATKSTGSASSNPTPTTIAPTSCFTPLFIAISIADTSRNKRCSSTDSFCLGGHLGITTSTTSTSNGSTSTNCLKCHPIDSDNTATTCASPYFFISSGELNRCVTFTGAKPTFKFGANSAPTHRVIANSKSIRRLCFLLNLAVVAAATKTCPAGSRPMSVVGTEGSFCAKDPICVAKSKKGHCPGPQDGLELGSYCGVLDSGTYGCMPNDGSGQGGSVAEEGTKAEAPAHEDAETDASSGDDTESSSGDYDTEESKLTPLPTPAEPAPTETPTDTTNDASSGSVESSESEPSDSSAPTTSGGSHAGSSATTTSPAPTTSAPAPASVTKPQHSPKAETPASPHPSKDSKAPATTTATPAPPSTTAPAPSTTAPAPKETKAPESPAPTSTAPPTTSPAPATPVPASSTPPATPAPTHPSASIPAASQPISPAPAQVSTAAPSAQPDTTPTPAPSNVTCNGGYRAVSVVGVEGPRCAKDPVCVATAKNGHCPGKQDGLEFGSYCGEIESGIYGCMPNKSESSAGHTKKSAPNAGDVESPKMTPSAAETTTSSLPAPAPSTSNVPASWSPKPVVAPISSTPAPTSTPASTTPAPSKKTCDDGYRTVSVVGVEGPFCAKDPVCVANSKKGHCPGPQSGLELGSYCGKIVETGAYGCLPNEEGSSTAGSSSNTAVDADHQMWRSATLCFSINLVVVASKICTGGLRPVSVVGVEGPFCAKDPICVATFKNGRCPGPQNGLEFGSYCTILSTGTYGCMPNHDNVGQAGSSSGDDTEEAAHHEDTEAPSSPTPQPSENTNAPAITTATPVPPTTMAPPKTSSPPSTSASKAHDTKAPETTTTTPDPPTTTSPTPIATSSVPNLSKDSKAPAQASSSSQSTTTAQPRTGTPMPVPDPTPSHTGAHPAPTPAPALRTCESGYRVVSVLSVEAPFCAKDPVCVATAKSGHCPGPQPGLEFGSYCGKIETGAYGCMPNDAGSSAGDTTTSSSAVGDVTTPTMTPAVASTSVSPVPAARKPTTHAQASSPSTATPKSASHITCNSGYRAVSVLGVETPFCAKDPVCVAAAKNGHCPGPQAGLEFGSYCGKIEAGAFGCMPNNESTSLAGSSFADSHKSSDNAAGTASPVPVPSSSHPTSSNGGAGDKSGSENSDGNGTVQPAAT</sequence>
<reference evidence="2" key="1">
    <citation type="submission" date="2022-11" db="EMBL/GenBank/DDBJ databases">
        <authorList>
            <person name="Morgan W.R."/>
            <person name="Tartar A."/>
        </authorList>
    </citation>
    <scope>NUCLEOTIDE SEQUENCE</scope>
    <source>
        <strain evidence="2">ARSEF 373</strain>
    </source>
</reference>
<keyword evidence="3" id="KW-1185">Reference proteome</keyword>
<evidence type="ECO:0000313" key="3">
    <source>
        <dbReference type="Proteomes" id="UP001146120"/>
    </source>
</evidence>
<dbReference type="PRINTS" id="PR01217">
    <property type="entry name" value="PRICHEXTENSN"/>
</dbReference>
<gene>
    <name evidence="2" type="ORF">N0F65_002352</name>
</gene>
<feature type="compositionally biased region" description="Polar residues" evidence="1">
    <location>
        <begin position="1014"/>
        <end position="1034"/>
    </location>
</feature>
<evidence type="ECO:0000313" key="2">
    <source>
        <dbReference type="EMBL" id="DBA01217.1"/>
    </source>
</evidence>
<reference evidence="2" key="2">
    <citation type="journal article" date="2023" name="Microbiol Resour">
        <title>Decontamination and Annotation of the Draft Genome Sequence of the Oomycete Lagenidium giganteum ARSEF 373.</title>
        <authorList>
            <person name="Morgan W.R."/>
            <person name="Tartar A."/>
        </authorList>
    </citation>
    <scope>NUCLEOTIDE SEQUENCE</scope>
    <source>
        <strain evidence="2">ARSEF 373</strain>
    </source>
</reference>
<feature type="region of interest" description="Disordered" evidence="1">
    <location>
        <begin position="1094"/>
        <end position="1173"/>
    </location>
</feature>
<evidence type="ECO:0000256" key="1">
    <source>
        <dbReference type="SAM" id="MobiDB-lite"/>
    </source>
</evidence>
<dbReference type="PANTHER" id="PTHR45734">
    <property type="entry name" value="TENSIN"/>
    <property type="match status" value="1"/>
</dbReference>
<dbReference type="Proteomes" id="UP001146120">
    <property type="component" value="Unassembled WGS sequence"/>
</dbReference>
<feature type="compositionally biased region" description="Low complexity" evidence="1">
    <location>
        <begin position="1386"/>
        <end position="1399"/>
    </location>
</feature>
<feature type="region of interest" description="Disordered" evidence="1">
    <location>
        <begin position="1570"/>
        <end position="1605"/>
    </location>
</feature>
<comment type="caution">
    <text evidence="2">The sequence shown here is derived from an EMBL/GenBank/DDBJ whole genome shotgun (WGS) entry which is preliminary data.</text>
</comment>
<feature type="compositionally biased region" description="Low complexity" evidence="1">
    <location>
        <begin position="1152"/>
        <end position="1169"/>
    </location>
</feature>
<feature type="compositionally biased region" description="Low complexity" evidence="1">
    <location>
        <begin position="870"/>
        <end position="903"/>
    </location>
</feature>
<proteinExistence type="predicted"/>
<feature type="compositionally biased region" description="Low complexity" evidence="1">
    <location>
        <begin position="1420"/>
        <end position="1431"/>
    </location>
</feature>
<feature type="compositionally biased region" description="Low complexity" evidence="1">
    <location>
        <begin position="1588"/>
        <end position="1604"/>
    </location>
</feature>
<organism evidence="2 3">
    <name type="scientific">Lagenidium giganteum</name>
    <dbReference type="NCBI Taxonomy" id="4803"/>
    <lineage>
        <taxon>Eukaryota</taxon>
        <taxon>Sar</taxon>
        <taxon>Stramenopiles</taxon>
        <taxon>Oomycota</taxon>
        <taxon>Peronosporomycetes</taxon>
        <taxon>Pythiales</taxon>
        <taxon>Pythiaceae</taxon>
    </lineage>
</organism>
<accession>A0AAV2Z690</accession>
<feature type="compositionally biased region" description="Low complexity" evidence="1">
    <location>
        <begin position="845"/>
        <end position="864"/>
    </location>
</feature>
<protein>
    <submittedName>
        <fullName evidence="2">Uncharacterized protein</fullName>
    </submittedName>
</protein>
<feature type="compositionally biased region" description="Low complexity" evidence="1">
    <location>
        <begin position="1117"/>
        <end position="1136"/>
    </location>
</feature>
<feature type="compositionally biased region" description="Low complexity" evidence="1">
    <location>
        <begin position="1441"/>
        <end position="1454"/>
    </location>
</feature>
<feature type="compositionally biased region" description="Basic and acidic residues" evidence="1">
    <location>
        <begin position="799"/>
        <end position="810"/>
    </location>
</feature>
<dbReference type="GO" id="GO:0005925">
    <property type="term" value="C:focal adhesion"/>
    <property type="evidence" value="ECO:0007669"/>
    <property type="project" value="TreeGrafter"/>
</dbReference>
<feature type="compositionally biased region" description="Low complexity" evidence="1">
    <location>
        <begin position="941"/>
        <end position="969"/>
    </location>
</feature>
<dbReference type="InterPro" id="IPR051484">
    <property type="entry name" value="Tensin_PTEN_phosphatase"/>
</dbReference>
<feature type="region of interest" description="Disordered" evidence="1">
    <location>
        <begin position="1672"/>
        <end position="1729"/>
    </location>
</feature>
<feature type="compositionally biased region" description="Low complexity" evidence="1">
    <location>
        <begin position="1369"/>
        <end position="1378"/>
    </location>
</feature>
<feature type="compositionally biased region" description="Acidic residues" evidence="1">
    <location>
        <begin position="811"/>
        <end position="822"/>
    </location>
</feature>
<feature type="region of interest" description="Disordered" evidence="1">
    <location>
        <begin position="471"/>
        <end position="519"/>
    </location>
</feature>
<feature type="compositionally biased region" description="Polar residues" evidence="1">
    <location>
        <begin position="1715"/>
        <end position="1729"/>
    </location>
</feature>
<dbReference type="PANTHER" id="PTHR45734:SF10">
    <property type="entry name" value="BLISTERY, ISOFORM A"/>
    <property type="match status" value="1"/>
</dbReference>